<comment type="subcellular location">
    <subcellularLocation>
        <location evidence="1">Nucleus</location>
    </subcellularLocation>
</comment>
<feature type="region of interest" description="Disordered" evidence="7">
    <location>
        <begin position="193"/>
        <end position="213"/>
    </location>
</feature>
<accession>A0A2I0AGN2</accession>
<keyword evidence="3" id="KW-0131">Cell cycle</keyword>
<evidence type="ECO:0000259" key="9">
    <source>
        <dbReference type="Pfam" id="PF04825"/>
    </source>
</evidence>
<evidence type="ECO:0000256" key="5">
    <source>
        <dbReference type="ARBA" id="ARBA00023242"/>
    </source>
</evidence>
<dbReference type="PANTHER" id="PTHR12585">
    <property type="entry name" value="SCC1 / RAD21 FAMILY MEMBER"/>
    <property type="match status" value="1"/>
</dbReference>
<dbReference type="FunFam" id="1.10.10.580:FF:000002">
    <property type="entry name" value="Sister chromatid cohesion 1 protein 4"/>
    <property type="match status" value="1"/>
</dbReference>
<dbReference type="AlphaFoldDB" id="A0A2I0AGN2"/>
<keyword evidence="3" id="KW-0498">Mitosis</keyword>
<dbReference type="GO" id="GO:0003682">
    <property type="term" value="F:chromatin binding"/>
    <property type="evidence" value="ECO:0007669"/>
    <property type="project" value="TreeGrafter"/>
</dbReference>
<evidence type="ECO:0000256" key="6">
    <source>
        <dbReference type="ARBA" id="ARBA00064543"/>
    </source>
</evidence>
<sequence length="1200" mass="132103">MFYSQFILAKKGPLGTIWIAAHLERKLRKNQVADTDIGVSVDSILSPDIPIALRLSSHLLLGVVRIYSKKVNYLFHDCSEALLKIKQAFRSTVVDLPPEESTAPYHSITLPETFDLDNFELPDSALLSSNSVDHHVSTKEQITLQDTVNGTSYPTSKFGLDERFGDGDASQISLEFDEELLLEKHFSPLPTSVSMGSKEGGVHQDEASLPSTSRRVHGHLRYDEEKGSAFPTDLSDVLDDKHNSRGFPSVENLRRNEESSYPHNYTIQTPDLNESYLPDCHATPYAHLAFTPEEIQNLIEPDHAPSTPGLLEEVIPSSFHEIPALSPQERTMTSVEHGRLGISVSPAMEIELSEAGHTIGITNDAALNQSLLETAGALPVCKSVLIEPRSDFPVLSSSDGNLFSGTENRLHGSNGTANQTHNNGEAIHPPNFSHESFNLDSHPVPATSSETNPLYSNVTTYNVDVSGAMEDIRKKSKSISESVEISDRVNPSHVEDIDSCVTCHTSALEFGFHLRPCSSNLQQPNPLQKDGVLIEAFELPHRDDCSSLETPVRGEAPHVCGSSVEVQGEDSRSTNDKDTYLEEQHTACISAANQLDELSGRVHSKVTQQDNVNFFSSSPFPEPEKMLAPSCIVDPPNNREQQTVYKGVAESEGSVDRISNRSGKKRRIMDSTAVPQNGNSAKLSGIPRSRRHSDFIPNDDDVLASILVGRKAASVKAGLIPTLSIASSHKRPRTGAKVGRPRKKALVDDAMVLHADAIRQQLINTEDIRRMRKKVPCTRPEIWRIHLCAMEFEMFNRSILYGISAELDSLHDQKCNARKFPSSQAMEQSSHEDGTHFNVQKQVEERPVPPQGGPLNGDQTLAMLEIEADAQGAANARTEETGVSENNRTIADVVKSDGETINLVNQSLHDEAEKPVIAFVESVNSADDTLENVYADTVVPVMNLGTFLDTEGACKEQVVASIRDTETTQNVSAVEVLECTRTLPADDDKNHGATESMHPNPMAFADDLENTNEEKIFGESLITETSVEVVSKHPFSNVIDNVTSTAEEAFVLQQFNHDVGLEVDGLTIDNAAARDSSEFCSAIDDNYTGFLNVDDEEVFDEGENEEPESEAAQSLENNGWSVRSRGVARYLKILFDEESGHGIKDVSVDRLLAGKTRKEASRMFFETLVLKTRDYIQVEQELAYECISIKPRAKLLKSEL</sequence>
<dbReference type="STRING" id="1088818.A0A2I0AGN2"/>
<dbReference type="InterPro" id="IPR006910">
    <property type="entry name" value="Rad21_Rec8_N"/>
</dbReference>
<evidence type="ECO:0000256" key="2">
    <source>
        <dbReference type="ARBA" id="ARBA00009870"/>
    </source>
</evidence>
<dbReference type="SUPFAM" id="SSF46785">
    <property type="entry name" value="Winged helix' DNA-binding domain"/>
    <property type="match status" value="1"/>
</dbReference>
<organism evidence="10 11">
    <name type="scientific">Apostasia shenzhenica</name>
    <dbReference type="NCBI Taxonomy" id="1088818"/>
    <lineage>
        <taxon>Eukaryota</taxon>
        <taxon>Viridiplantae</taxon>
        <taxon>Streptophyta</taxon>
        <taxon>Embryophyta</taxon>
        <taxon>Tracheophyta</taxon>
        <taxon>Spermatophyta</taxon>
        <taxon>Magnoliopsida</taxon>
        <taxon>Liliopsida</taxon>
        <taxon>Asparagales</taxon>
        <taxon>Orchidaceae</taxon>
        <taxon>Apostasioideae</taxon>
        <taxon>Apostasia</taxon>
    </lineage>
</organism>
<evidence type="ECO:0000256" key="4">
    <source>
        <dbReference type="ARBA" id="ARBA00022829"/>
    </source>
</evidence>
<evidence type="ECO:0000259" key="8">
    <source>
        <dbReference type="Pfam" id="PF04824"/>
    </source>
</evidence>
<gene>
    <name evidence="10" type="primary">SYN3</name>
    <name evidence="10" type="ORF">AXF42_Ash000564</name>
</gene>
<evidence type="ECO:0000313" key="10">
    <source>
        <dbReference type="EMBL" id="PKA54729.1"/>
    </source>
</evidence>
<protein>
    <submittedName>
        <fullName evidence="10">Sister chromatid cohesion 1 protein 3</fullName>
    </submittedName>
</protein>
<dbReference type="OrthoDB" id="10071381at2759"/>
<keyword evidence="5" id="KW-0539">Nucleus</keyword>
<feature type="domain" description="Rad21/Rec8-like protein N-terminal" evidence="9">
    <location>
        <begin position="1"/>
        <end position="101"/>
    </location>
</feature>
<evidence type="ECO:0000256" key="1">
    <source>
        <dbReference type="ARBA" id="ARBA00004123"/>
    </source>
</evidence>
<proteinExistence type="inferred from homology"/>
<dbReference type="InterPro" id="IPR023093">
    <property type="entry name" value="ScpA-like_C"/>
</dbReference>
<dbReference type="InterPro" id="IPR036390">
    <property type="entry name" value="WH_DNA-bd_sf"/>
</dbReference>
<dbReference type="InterPro" id="IPR006909">
    <property type="entry name" value="Rad21/Rec8_C_eu"/>
</dbReference>
<feature type="region of interest" description="Disordered" evidence="7">
    <location>
        <begin position="549"/>
        <end position="576"/>
    </location>
</feature>
<dbReference type="Pfam" id="PF04824">
    <property type="entry name" value="Rad21_Rec8"/>
    <property type="match status" value="1"/>
</dbReference>
<dbReference type="InterPro" id="IPR039781">
    <property type="entry name" value="Rad21/Rec8-like"/>
</dbReference>
<dbReference type="Proteomes" id="UP000236161">
    <property type="component" value="Unassembled WGS sequence"/>
</dbReference>
<dbReference type="GO" id="GO:1990414">
    <property type="term" value="P:replication-born double-strand break repair via sister chromatid exchange"/>
    <property type="evidence" value="ECO:0007669"/>
    <property type="project" value="TreeGrafter"/>
</dbReference>
<dbReference type="GO" id="GO:0008278">
    <property type="term" value="C:cohesin complex"/>
    <property type="evidence" value="ECO:0007669"/>
    <property type="project" value="InterPro"/>
</dbReference>
<dbReference type="Pfam" id="PF04825">
    <property type="entry name" value="Rad21_Rec8_N"/>
    <property type="match status" value="1"/>
</dbReference>
<name>A0A2I0AGN2_9ASPA</name>
<evidence type="ECO:0000313" key="11">
    <source>
        <dbReference type="Proteomes" id="UP000236161"/>
    </source>
</evidence>
<dbReference type="GO" id="GO:0007062">
    <property type="term" value="P:sister chromatid cohesion"/>
    <property type="evidence" value="ECO:0007669"/>
    <property type="project" value="InterPro"/>
</dbReference>
<feature type="domain" description="Rad21/Rec8-like protein C-terminal eukaryotic" evidence="8">
    <location>
        <begin position="1145"/>
        <end position="1194"/>
    </location>
</feature>
<dbReference type="EMBL" id="KZ451982">
    <property type="protein sequence ID" value="PKA54729.1"/>
    <property type="molecule type" value="Genomic_DNA"/>
</dbReference>
<evidence type="ECO:0000256" key="3">
    <source>
        <dbReference type="ARBA" id="ARBA00022776"/>
    </source>
</evidence>
<evidence type="ECO:0000256" key="7">
    <source>
        <dbReference type="SAM" id="MobiDB-lite"/>
    </source>
</evidence>
<keyword evidence="4" id="KW-0159">Chromosome partition</keyword>
<keyword evidence="3" id="KW-0132">Cell division</keyword>
<comment type="similarity">
    <text evidence="2">Belongs to the rad21 family.</text>
</comment>
<comment type="subunit">
    <text evidence="6">Component of the cohesin complex.</text>
</comment>
<reference evidence="10 11" key="1">
    <citation type="journal article" date="2017" name="Nature">
        <title>The Apostasia genome and the evolution of orchids.</title>
        <authorList>
            <person name="Zhang G.Q."/>
            <person name="Liu K.W."/>
            <person name="Li Z."/>
            <person name="Lohaus R."/>
            <person name="Hsiao Y.Y."/>
            <person name="Niu S.C."/>
            <person name="Wang J.Y."/>
            <person name="Lin Y.C."/>
            <person name="Xu Q."/>
            <person name="Chen L.J."/>
            <person name="Yoshida K."/>
            <person name="Fujiwara S."/>
            <person name="Wang Z.W."/>
            <person name="Zhang Y.Q."/>
            <person name="Mitsuda N."/>
            <person name="Wang M."/>
            <person name="Liu G.H."/>
            <person name="Pecoraro L."/>
            <person name="Huang H.X."/>
            <person name="Xiao X.J."/>
            <person name="Lin M."/>
            <person name="Wu X.Y."/>
            <person name="Wu W.L."/>
            <person name="Chen Y.Y."/>
            <person name="Chang S.B."/>
            <person name="Sakamoto S."/>
            <person name="Ohme-Takagi M."/>
            <person name="Yagi M."/>
            <person name="Zeng S.J."/>
            <person name="Shen C.Y."/>
            <person name="Yeh C.M."/>
            <person name="Luo Y.B."/>
            <person name="Tsai W.C."/>
            <person name="Van de Peer Y."/>
            <person name="Liu Z.J."/>
        </authorList>
    </citation>
    <scope>NUCLEOTIDE SEQUENCE [LARGE SCALE GENOMIC DNA]</scope>
    <source>
        <strain evidence="11">cv. Shenzhen</strain>
        <tissue evidence="10">Stem</tissue>
    </source>
</reference>
<dbReference type="Gene3D" id="1.10.10.580">
    <property type="entry name" value="Structural maintenance of chromosome 1. Chain E"/>
    <property type="match status" value="1"/>
</dbReference>
<dbReference type="CDD" id="cd21793">
    <property type="entry name" value="Rad21_Rec8_M_AtSYN1-like"/>
    <property type="match status" value="1"/>
</dbReference>
<keyword evidence="11" id="KW-1185">Reference proteome</keyword>
<dbReference type="GO" id="GO:0007059">
    <property type="term" value="P:chromosome segregation"/>
    <property type="evidence" value="ECO:0007669"/>
    <property type="project" value="UniProtKB-KW"/>
</dbReference>
<dbReference type="PANTHER" id="PTHR12585:SF69">
    <property type="entry name" value="FI11703P"/>
    <property type="match status" value="1"/>
</dbReference>
<dbReference type="GO" id="GO:0005634">
    <property type="term" value="C:nucleus"/>
    <property type="evidence" value="ECO:0007669"/>
    <property type="project" value="UniProtKB-SubCell"/>
</dbReference>